<protein>
    <submittedName>
        <fullName evidence="1">Uncharacterized protein</fullName>
    </submittedName>
</protein>
<feature type="non-terminal residue" evidence="1">
    <location>
        <position position="208"/>
    </location>
</feature>
<comment type="caution">
    <text evidence="1">The sequence shown here is derived from an EMBL/GenBank/DDBJ whole genome shotgun (WGS) entry which is preliminary data.</text>
</comment>
<evidence type="ECO:0000313" key="1">
    <source>
        <dbReference type="EMBL" id="GAJ20446.1"/>
    </source>
</evidence>
<dbReference type="EMBL" id="BARW01036771">
    <property type="protein sequence ID" value="GAJ20446.1"/>
    <property type="molecule type" value="Genomic_DNA"/>
</dbReference>
<reference evidence="1" key="1">
    <citation type="journal article" date="2014" name="Front. Microbiol.">
        <title>High frequency of phylogenetically diverse reductive dehalogenase-homologous genes in deep subseafloor sedimentary metagenomes.</title>
        <authorList>
            <person name="Kawai M."/>
            <person name="Futagami T."/>
            <person name="Toyoda A."/>
            <person name="Takaki Y."/>
            <person name="Nishi S."/>
            <person name="Hori S."/>
            <person name="Arai W."/>
            <person name="Tsubouchi T."/>
            <person name="Morono Y."/>
            <person name="Uchiyama I."/>
            <person name="Ito T."/>
            <person name="Fujiyama A."/>
            <person name="Inagaki F."/>
            <person name="Takami H."/>
        </authorList>
    </citation>
    <scope>NUCLEOTIDE SEQUENCE</scope>
    <source>
        <strain evidence="1">Expedition CK06-06</strain>
    </source>
</reference>
<accession>X1VT07</accession>
<feature type="non-terminal residue" evidence="1">
    <location>
        <position position="1"/>
    </location>
</feature>
<proteinExistence type="predicted"/>
<gene>
    <name evidence="1" type="ORF">S12H4_56980</name>
</gene>
<sequence>EFLSMVSAMGLAPAVPAAASPREPTFAEIMEELGGDLDINPYFLESGNVSEEEQLEIEDYIGFQQELSQGSPVRHRGRPKRAPTFRMLQWQGELGDPPGNFVSPLSVRPDNTCTAPYRLNAQILNFNPCTEDWTRDQEQGALTVELRAISNGVPKTWIHMQSFEVHDKKTATVQSEYLAHRDGIPEPLITERPNVGIRVQLVRTRKKG</sequence>
<name>X1VT07_9ZZZZ</name>
<dbReference type="AlphaFoldDB" id="X1VT07"/>
<organism evidence="1">
    <name type="scientific">marine sediment metagenome</name>
    <dbReference type="NCBI Taxonomy" id="412755"/>
    <lineage>
        <taxon>unclassified sequences</taxon>
        <taxon>metagenomes</taxon>
        <taxon>ecological metagenomes</taxon>
    </lineage>
</organism>